<dbReference type="InterPro" id="IPR050463">
    <property type="entry name" value="Gfo/Idh/MocA_oxidrdct_glycsds"/>
</dbReference>
<keyword evidence="1" id="KW-0560">Oxidoreductase</keyword>
<dbReference type="InterPro" id="IPR000683">
    <property type="entry name" value="Gfo/Idh/MocA-like_OxRdtase_N"/>
</dbReference>
<protein>
    <submittedName>
        <fullName evidence="5">Dehydrogenase</fullName>
    </submittedName>
</protein>
<evidence type="ECO:0000313" key="6">
    <source>
        <dbReference type="Proteomes" id="UP001236806"/>
    </source>
</evidence>
<evidence type="ECO:0000256" key="2">
    <source>
        <dbReference type="ARBA" id="ARBA00023027"/>
    </source>
</evidence>
<dbReference type="Pfam" id="PF22725">
    <property type="entry name" value="GFO_IDH_MocA_C3"/>
    <property type="match status" value="1"/>
</dbReference>
<dbReference type="InterPro" id="IPR036291">
    <property type="entry name" value="NAD(P)-bd_dom_sf"/>
</dbReference>
<dbReference type="Proteomes" id="UP001236806">
    <property type="component" value="Unassembled WGS sequence"/>
</dbReference>
<dbReference type="PANTHER" id="PTHR43818">
    <property type="entry name" value="BCDNA.GH03377"/>
    <property type="match status" value="1"/>
</dbReference>
<evidence type="ECO:0000259" key="3">
    <source>
        <dbReference type="Pfam" id="PF01408"/>
    </source>
</evidence>
<sequence length="391" mass="40983">MSTPAPANTAPASSASFHGATGKGPVGVAVIGAGNISKQYLDNLTVFPDLKVHVIADLFEEAAAARAKEYGIPEWGGVDKALNHPDVEIIVNLTIPAAHVEVATAAVNAGKHVWTEKPFSLDRESGLGLLKTADAAGLRLGCAPDTFLGAGLQTALRMIRRGDIGTPLTAMTTFQTPGPESWHPNPAFLFQHGAGPLFDMGPYYLTTLIQAFGSIRKVAAVGSKSKDVRVIGSGPKAGEEFTVEVPTHVSAMAQFESGASSHSVFSFESPRARMGFVEIAGTEATISLPDPNYFDGDIKLWRAGDEDWTTIPATGPANGRGMGVLDMARSIRAGVPHRATGELAYHVLDAMVSINESMESGTFVDVASNAPISQPIPEDWAPEALTLGEGA</sequence>
<dbReference type="Gene3D" id="3.30.360.10">
    <property type="entry name" value="Dihydrodipicolinate Reductase, domain 2"/>
    <property type="match status" value="1"/>
</dbReference>
<keyword evidence="6" id="KW-1185">Reference proteome</keyword>
<dbReference type="SUPFAM" id="SSF51735">
    <property type="entry name" value="NAD(P)-binding Rossmann-fold domains"/>
    <property type="match status" value="1"/>
</dbReference>
<accession>A0ABU0PQ52</accession>
<evidence type="ECO:0000259" key="4">
    <source>
        <dbReference type="Pfam" id="PF22725"/>
    </source>
</evidence>
<feature type="domain" description="GFO/IDH/MocA-like oxidoreductase" evidence="4">
    <location>
        <begin position="153"/>
        <end position="286"/>
    </location>
</feature>
<keyword evidence="2" id="KW-0520">NAD</keyword>
<comment type="caution">
    <text evidence="5">The sequence shown here is derived from an EMBL/GenBank/DDBJ whole genome shotgun (WGS) entry which is preliminary data.</text>
</comment>
<evidence type="ECO:0000313" key="5">
    <source>
        <dbReference type="EMBL" id="MDQ0675692.1"/>
    </source>
</evidence>
<proteinExistence type="predicted"/>
<dbReference type="SUPFAM" id="SSF55347">
    <property type="entry name" value="Glyceraldehyde-3-phosphate dehydrogenase-like, C-terminal domain"/>
    <property type="match status" value="1"/>
</dbReference>
<reference evidence="5 6" key="1">
    <citation type="submission" date="2023-07" db="EMBL/GenBank/DDBJ databases">
        <title>Comparative genomics of wheat-associated soil bacteria to identify genetic determinants of phenazine resistance.</title>
        <authorList>
            <person name="Mouncey N."/>
        </authorList>
    </citation>
    <scope>NUCLEOTIDE SEQUENCE [LARGE SCALE GENOMIC DNA]</scope>
    <source>
        <strain evidence="5 6">W1I3</strain>
    </source>
</reference>
<gene>
    <name evidence="5" type="ORF">QFZ36_003253</name>
</gene>
<dbReference type="Gene3D" id="3.40.50.720">
    <property type="entry name" value="NAD(P)-binding Rossmann-like Domain"/>
    <property type="match status" value="1"/>
</dbReference>
<organism evidence="5 6">
    <name type="scientific">Pseudarthrobacter siccitolerans</name>
    <dbReference type="NCBI Taxonomy" id="861266"/>
    <lineage>
        <taxon>Bacteria</taxon>
        <taxon>Bacillati</taxon>
        <taxon>Actinomycetota</taxon>
        <taxon>Actinomycetes</taxon>
        <taxon>Micrococcales</taxon>
        <taxon>Micrococcaceae</taxon>
        <taxon>Pseudarthrobacter</taxon>
    </lineage>
</organism>
<dbReference type="InterPro" id="IPR055170">
    <property type="entry name" value="GFO_IDH_MocA-like_dom"/>
</dbReference>
<dbReference type="RefSeq" id="WP_306637957.1">
    <property type="nucleotide sequence ID" value="NZ_JAUSXB010000001.1"/>
</dbReference>
<feature type="domain" description="Gfo/Idh/MocA-like oxidoreductase N-terminal" evidence="3">
    <location>
        <begin position="27"/>
        <end position="140"/>
    </location>
</feature>
<name>A0ABU0PQ52_9MICC</name>
<dbReference type="PANTHER" id="PTHR43818:SF11">
    <property type="entry name" value="BCDNA.GH03377"/>
    <property type="match status" value="1"/>
</dbReference>
<dbReference type="Pfam" id="PF01408">
    <property type="entry name" value="GFO_IDH_MocA"/>
    <property type="match status" value="1"/>
</dbReference>
<dbReference type="EMBL" id="JAUSXB010000001">
    <property type="protein sequence ID" value="MDQ0675692.1"/>
    <property type="molecule type" value="Genomic_DNA"/>
</dbReference>
<evidence type="ECO:0000256" key="1">
    <source>
        <dbReference type="ARBA" id="ARBA00023002"/>
    </source>
</evidence>